<proteinExistence type="predicted"/>
<evidence type="ECO:0000313" key="2">
    <source>
        <dbReference type="EMBL" id="TCU97315.1"/>
    </source>
</evidence>
<feature type="compositionally biased region" description="Basic and acidic residues" evidence="1">
    <location>
        <begin position="56"/>
        <end position="66"/>
    </location>
</feature>
<reference evidence="2 3" key="1">
    <citation type="submission" date="2019-03" db="EMBL/GenBank/DDBJ databases">
        <title>Genomic Encyclopedia of Type Strains, Phase IV (KMG-IV): sequencing the most valuable type-strain genomes for metagenomic binning, comparative biology and taxonomic classification.</title>
        <authorList>
            <person name="Goeker M."/>
        </authorList>
    </citation>
    <scope>NUCLEOTIDE SEQUENCE [LARGE SCALE GENOMIC DNA]</scope>
    <source>
        <strain evidence="2 3">DSM 100048</strain>
    </source>
</reference>
<evidence type="ECO:0000256" key="1">
    <source>
        <dbReference type="SAM" id="MobiDB-lite"/>
    </source>
</evidence>
<dbReference type="AlphaFoldDB" id="A0A4R3UYB4"/>
<feature type="region of interest" description="Disordered" evidence="1">
    <location>
        <begin position="41"/>
        <end position="66"/>
    </location>
</feature>
<dbReference type="Proteomes" id="UP000294692">
    <property type="component" value="Unassembled WGS sequence"/>
</dbReference>
<keyword evidence="3" id="KW-1185">Reference proteome</keyword>
<sequence>MSRNQMPPRRNPTPRKMKPSQLDRIEAKLDALLDILAEDVGDEGVRYDLDGNPLKGGERDETQSLD</sequence>
<feature type="region of interest" description="Disordered" evidence="1">
    <location>
        <begin position="1"/>
        <end position="21"/>
    </location>
</feature>
<gene>
    <name evidence="2" type="ORF">EV686_106198</name>
</gene>
<organism evidence="2 3">
    <name type="scientific">Paracandidimonas soli</name>
    <dbReference type="NCBI Taxonomy" id="1917182"/>
    <lineage>
        <taxon>Bacteria</taxon>
        <taxon>Pseudomonadati</taxon>
        <taxon>Pseudomonadota</taxon>
        <taxon>Betaproteobacteria</taxon>
        <taxon>Burkholderiales</taxon>
        <taxon>Alcaligenaceae</taxon>
        <taxon>Paracandidimonas</taxon>
    </lineage>
</organism>
<name>A0A4R3UYB4_9BURK</name>
<comment type="caution">
    <text evidence="2">The sequence shown here is derived from an EMBL/GenBank/DDBJ whole genome shotgun (WGS) entry which is preliminary data.</text>
</comment>
<dbReference type="EMBL" id="SMBX01000006">
    <property type="protein sequence ID" value="TCU97315.1"/>
    <property type="molecule type" value="Genomic_DNA"/>
</dbReference>
<accession>A0A4R3UYB4</accession>
<protein>
    <submittedName>
        <fullName evidence="2">Uncharacterized protein</fullName>
    </submittedName>
</protein>
<evidence type="ECO:0000313" key="3">
    <source>
        <dbReference type="Proteomes" id="UP000294692"/>
    </source>
</evidence>